<evidence type="ECO:0000313" key="4">
    <source>
        <dbReference type="Proteomes" id="UP000481858"/>
    </source>
</evidence>
<evidence type="ECO:0000256" key="1">
    <source>
        <dbReference type="SAM" id="MobiDB-lite"/>
    </source>
</evidence>
<feature type="compositionally biased region" description="Pro residues" evidence="1">
    <location>
        <begin position="807"/>
        <end position="832"/>
    </location>
</feature>
<proteinExistence type="predicted"/>
<name>A0A7C8IWA6_9PEZI</name>
<comment type="caution">
    <text evidence="3">The sequence shown here is derived from an EMBL/GenBank/DDBJ whole genome shotgun (WGS) entry which is preliminary data.</text>
</comment>
<reference evidence="3 4" key="1">
    <citation type="submission" date="2019-12" db="EMBL/GenBank/DDBJ databases">
        <title>Draft genome sequence of the ascomycete Xylaria multiplex DSM 110363.</title>
        <authorList>
            <person name="Buettner E."/>
            <person name="Kellner H."/>
        </authorList>
    </citation>
    <scope>NUCLEOTIDE SEQUENCE [LARGE SCALE GENOMIC DNA]</scope>
    <source>
        <strain evidence="3 4">DSM 110363</strain>
    </source>
</reference>
<dbReference type="Proteomes" id="UP000481858">
    <property type="component" value="Unassembled WGS sequence"/>
</dbReference>
<evidence type="ECO:0008006" key="5">
    <source>
        <dbReference type="Google" id="ProtNLM"/>
    </source>
</evidence>
<dbReference type="EMBL" id="WUBL01000020">
    <property type="protein sequence ID" value="KAF2970665.1"/>
    <property type="molecule type" value="Genomic_DNA"/>
</dbReference>
<evidence type="ECO:0000313" key="3">
    <source>
        <dbReference type="EMBL" id="KAF2970665.1"/>
    </source>
</evidence>
<feature type="region of interest" description="Disordered" evidence="1">
    <location>
        <begin position="779"/>
        <end position="832"/>
    </location>
</feature>
<dbReference type="OrthoDB" id="4773512at2759"/>
<protein>
    <recommendedName>
        <fullName evidence="5">WSC domain-containing protein</fullName>
    </recommendedName>
</protein>
<feature type="chain" id="PRO_5028952938" description="WSC domain-containing protein" evidence="2">
    <location>
        <begin position="17"/>
        <end position="832"/>
    </location>
</feature>
<keyword evidence="2" id="KW-0732">Signal</keyword>
<feature type="compositionally biased region" description="Gly residues" evidence="1">
    <location>
        <begin position="418"/>
        <end position="427"/>
    </location>
</feature>
<keyword evidence="4" id="KW-1185">Reference proteome</keyword>
<dbReference type="InParanoid" id="A0A7C8IWA6"/>
<accession>A0A7C8IWA6</accession>
<organism evidence="3 4">
    <name type="scientific">Xylaria multiplex</name>
    <dbReference type="NCBI Taxonomy" id="323545"/>
    <lineage>
        <taxon>Eukaryota</taxon>
        <taxon>Fungi</taxon>
        <taxon>Dikarya</taxon>
        <taxon>Ascomycota</taxon>
        <taxon>Pezizomycotina</taxon>
        <taxon>Sordariomycetes</taxon>
        <taxon>Xylariomycetidae</taxon>
        <taxon>Xylariales</taxon>
        <taxon>Xylariaceae</taxon>
        <taxon>Xylaria</taxon>
    </lineage>
</organism>
<evidence type="ECO:0000256" key="2">
    <source>
        <dbReference type="SAM" id="SignalP"/>
    </source>
</evidence>
<feature type="region of interest" description="Disordered" evidence="1">
    <location>
        <begin position="394"/>
        <end position="427"/>
    </location>
</feature>
<gene>
    <name evidence="3" type="ORF">GQX73_g2902</name>
</gene>
<sequence length="832" mass="85243">MLTKIIIAGLIPGMMAKPIVSRPGTSAAVHNSTGTSSAMASWSHTAKVVFSTATPKKEKKVENDLVKAEVDAVERRQPVQAGSYPVYALPSVPVVALPSIAPSVSTAALPALSSPVLPSVAVDTPAVLPPLHYPVVKPPPAVSSISSPIAQVQYGVKTPVVQVDTTSVPTVIQTFPVQAPYGVKTPAIQVVPTPISSAVSSFPVLPYSIKTPAVQPVIPTYPVVAPPVQAATSLATSVQLPYSVKTPAVLPELPKATYPVVPSVVSTPIVQVPSVVPTTLVQVPYGVKPSTPVSSVVQLPYDIKPSTPVSSIVQVPYDIKPSAPVSTIVQLPYDIKPSTPVSSIVQLPYDIKPSAPVSSIVQLPYDAKSSAHASTLVQAPYGANTHTVTSIKASAAPSVVPGTHVPTTGADSNYPAGSGSGSGSPGGSGSSACAHECDIKCQTAHIAMDVTQCRSSCLTACASSSANGVFVGTPDSRKDKAKSKGAAGVPGVPAIPGVPGLGAPGVGVGSVSYEACMQSCNGRWQHADIAGDVSTGRENCKAACAGYSSSGTSVVIPRKFKDLVPSEPVVGAGASTYEACMRGCVAKWQGAGVGCQDRCAASTGFGASVIIKKDVEESAEESVEESIEESAGEATEEIVEEKRDIKDLIPGGPIAGAGKITYESCMSSCNGRWQHADIAGDMSTGREHCTAACAKYAAKGAGVIVKKALPEAKPFPPFNPSSPIVGVGSTSYDACLKDCSSKFQSAHIAMDNSQGKYSCKQACAHLEGHGAGVIVKKDTSHQVEERQIASPSLPKPSLPLPTSKLPIPTPTLPPLPDFPPLPTLPIPTPDLP</sequence>
<dbReference type="AlphaFoldDB" id="A0A7C8IWA6"/>
<feature type="signal peptide" evidence="2">
    <location>
        <begin position="1"/>
        <end position="16"/>
    </location>
</feature>